<dbReference type="Pfam" id="PF00440">
    <property type="entry name" value="TetR_N"/>
    <property type="match status" value="1"/>
</dbReference>
<dbReference type="RefSeq" id="WP_092019584.1">
    <property type="nucleotide sequence ID" value="NZ_FOXH01000020.1"/>
</dbReference>
<sequence length="193" mass="21586">MARAKEFDEKTVLDKAVTLFWHKGYNGTSAQDLVEGLGISRSSMYDTFGDKRTLFIKALKLYEEKNTKDLISMADQSADPRETIRQILENLVKEDLNDQLAKGCFMVNTAIELAPHDKEVADIVNSNMADVVDAFYRTICKGQESGQLSPEIDAKAIARFLYNNVTGIRVSSRSGKDKKAMDDIIKVILSVLQ</sequence>
<gene>
    <name evidence="6" type="ORF">SAMN04515674_1208</name>
</gene>
<dbReference type="Proteomes" id="UP000199306">
    <property type="component" value="Unassembled WGS sequence"/>
</dbReference>
<dbReference type="Gene3D" id="1.10.10.60">
    <property type="entry name" value="Homeodomain-like"/>
    <property type="match status" value="1"/>
</dbReference>
<evidence type="ECO:0000259" key="5">
    <source>
        <dbReference type="PROSITE" id="PS50977"/>
    </source>
</evidence>
<feature type="domain" description="HTH tetR-type" evidence="5">
    <location>
        <begin position="6"/>
        <end position="66"/>
    </location>
</feature>
<dbReference type="Gene3D" id="1.10.357.10">
    <property type="entry name" value="Tetracycline Repressor, domain 2"/>
    <property type="match status" value="1"/>
</dbReference>
<dbReference type="PROSITE" id="PS50977">
    <property type="entry name" value="HTH_TETR_2"/>
    <property type="match status" value="1"/>
</dbReference>
<evidence type="ECO:0000313" key="7">
    <source>
        <dbReference type="Proteomes" id="UP000199306"/>
    </source>
</evidence>
<organism evidence="6 7">
    <name type="scientific">Pseudarcicella hirudinis</name>
    <dbReference type="NCBI Taxonomy" id="1079859"/>
    <lineage>
        <taxon>Bacteria</taxon>
        <taxon>Pseudomonadati</taxon>
        <taxon>Bacteroidota</taxon>
        <taxon>Cytophagia</taxon>
        <taxon>Cytophagales</taxon>
        <taxon>Flectobacillaceae</taxon>
        <taxon>Pseudarcicella</taxon>
    </lineage>
</organism>
<dbReference type="SUPFAM" id="SSF46689">
    <property type="entry name" value="Homeodomain-like"/>
    <property type="match status" value="1"/>
</dbReference>
<dbReference type="OrthoDB" id="9795242at2"/>
<dbReference type="InterPro" id="IPR011075">
    <property type="entry name" value="TetR_C"/>
</dbReference>
<evidence type="ECO:0000256" key="4">
    <source>
        <dbReference type="PROSITE-ProRule" id="PRU00335"/>
    </source>
</evidence>
<dbReference type="PRINTS" id="PR00455">
    <property type="entry name" value="HTHTETR"/>
</dbReference>
<name>A0A1I5YMF7_9BACT</name>
<keyword evidence="2 4" id="KW-0238">DNA-binding</keyword>
<reference evidence="6 7" key="1">
    <citation type="submission" date="2016-10" db="EMBL/GenBank/DDBJ databases">
        <authorList>
            <person name="de Groot N.N."/>
        </authorList>
    </citation>
    <scope>NUCLEOTIDE SEQUENCE [LARGE SCALE GENOMIC DNA]</scope>
    <source>
        <strain evidence="7">E92,LMG 26720,CCM 7988</strain>
    </source>
</reference>
<keyword evidence="1" id="KW-0805">Transcription regulation</keyword>
<dbReference type="Pfam" id="PF16925">
    <property type="entry name" value="TetR_C_13"/>
    <property type="match status" value="1"/>
</dbReference>
<dbReference type="GO" id="GO:0003677">
    <property type="term" value="F:DNA binding"/>
    <property type="evidence" value="ECO:0007669"/>
    <property type="project" value="UniProtKB-UniRule"/>
</dbReference>
<keyword evidence="3" id="KW-0804">Transcription</keyword>
<dbReference type="PANTHER" id="PTHR47506:SF1">
    <property type="entry name" value="HTH-TYPE TRANSCRIPTIONAL REGULATOR YJDC"/>
    <property type="match status" value="1"/>
</dbReference>
<dbReference type="EMBL" id="FOXH01000020">
    <property type="protein sequence ID" value="SFQ45411.1"/>
    <property type="molecule type" value="Genomic_DNA"/>
</dbReference>
<dbReference type="AlphaFoldDB" id="A0A1I5YMF7"/>
<dbReference type="SUPFAM" id="SSF48498">
    <property type="entry name" value="Tetracyclin repressor-like, C-terminal domain"/>
    <property type="match status" value="1"/>
</dbReference>
<evidence type="ECO:0000313" key="6">
    <source>
        <dbReference type="EMBL" id="SFQ45411.1"/>
    </source>
</evidence>
<dbReference type="InterPro" id="IPR009057">
    <property type="entry name" value="Homeodomain-like_sf"/>
</dbReference>
<accession>A0A1I5YMF7</accession>
<proteinExistence type="predicted"/>
<evidence type="ECO:0000256" key="1">
    <source>
        <dbReference type="ARBA" id="ARBA00023015"/>
    </source>
</evidence>
<dbReference type="STRING" id="1079859.SAMN04515674_1208"/>
<dbReference type="InterPro" id="IPR036271">
    <property type="entry name" value="Tet_transcr_reg_TetR-rel_C_sf"/>
</dbReference>
<evidence type="ECO:0000256" key="2">
    <source>
        <dbReference type="ARBA" id="ARBA00023125"/>
    </source>
</evidence>
<protein>
    <submittedName>
        <fullName evidence="6">Transcriptional regulator, TetR family</fullName>
    </submittedName>
</protein>
<dbReference type="InterPro" id="IPR001647">
    <property type="entry name" value="HTH_TetR"/>
</dbReference>
<feature type="DNA-binding region" description="H-T-H motif" evidence="4">
    <location>
        <begin position="29"/>
        <end position="48"/>
    </location>
</feature>
<keyword evidence="7" id="KW-1185">Reference proteome</keyword>
<evidence type="ECO:0000256" key="3">
    <source>
        <dbReference type="ARBA" id="ARBA00023163"/>
    </source>
</evidence>
<dbReference type="PANTHER" id="PTHR47506">
    <property type="entry name" value="TRANSCRIPTIONAL REGULATORY PROTEIN"/>
    <property type="match status" value="1"/>
</dbReference>